<evidence type="ECO:0000256" key="1">
    <source>
        <dbReference type="SAM" id="Coils"/>
    </source>
</evidence>
<dbReference type="Proteomes" id="UP001176210">
    <property type="component" value="Unassembled WGS sequence"/>
</dbReference>
<name>A0ABT7HWQ5_MAMSC</name>
<reference evidence="2" key="2">
    <citation type="journal article" date="2023" name="Vet. Microbiol.">
        <title>Emergence of livestock-associated Mammaliicoccus sciuri ST71 co-harbouring mecA and mecC genes in Brazil.</title>
        <authorList>
            <person name="de Moura G.S."/>
            <person name="de Carvalho E."/>
            <person name="Ramos Sanchez E.M."/>
            <person name="Sellera F.P."/>
            <person name="Marques M.F.S."/>
            <person name="Heinemann M.B."/>
            <person name="De Vliegher S."/>
            <person name="Souza F.N."/>
            <person name="Mota R.A."/>
        </authorList>
    </citation>
    <scope>NUCLEOTIDE SEQUENCE</scope>
    <source>
        <strain evidence="2">BR656</strain>
    </source>
</reference>
<gene>
    <name evidence="2" type="ORF">OWO77_05795</name>
</gene>
<organism evidence="2 3">
    <name type="scientific">Mammaliicoccus sciuri</name>
    <name type="common">Staphylococcus sciuri</name>
    <dbReference type="NCBI Taxonomy" id="1296"/>
    <lineage>
        <taxon>Bacteria</taxon>
        <taxon>Bacillati</taxon>
        <taxon>Bacillota</taxon>
        <taxon>Bacilli</taxon>
        <taxon>Bacillales</taxon>
        <taxon>Staphylococcaceae</taxon>
        <taxon>Mammaliicoccus</taxon>
    </lineage>
</organism>
<keyword evidence="3" id="KW-1185">Reference proteome</keyword>
<comment type="caution">
    <text evidence="2">The sequence shown here is derived from an EMBL/GenBank/DDBJ whole genome shotgun (WGS) entry which is preliminary data.</text>
</comment>
<accession>A0ABT7HWQ5</accession>
<dbReference type="RefSeq" id="WP_204173863.1">
    <property type="nucleotide sequence ID" value="NZ_JALGXI010000006.1"/>
</dbReference>
<protein>
    <submittedName>
        <fullName evidence="2">Uncharacterized protein</fullName>
    </submittedName>
</protein>
<feature type="coiled-coil region" evidence="1">
    <location>
        <begin position="1"/>
        <end position="28"/>
    </location>
</feature>
<evidence type="ECO:0000313" key="2">
    <source>
        <dbReference type="EMBL" id="MDL0116485.1"/>
    </source>
</evidence>
<dbReference type="EMBL" id="JAPNQM010000001">
    <property type="protein sequence ID" value="MDL0116485.1"/>
    <property type="molecule type" value="Genomic_DNA"/>
</dbReference>
<sequence length="66" mass="8142">MDYYENKYKKLNKELQELQRYLSEKIEYAKHDDADPNYIKELEAENYALHVIWVRTNETILYDPNK</sequence>
<reference evidence="2" key="1">
    <citation type="submission" date="2022-09" db="EMBL/GenBank/DDBJ databases">
        <authorList>
            <person name="De Moura G.S."/>
            <person name="Carvalho E."/>
            <person name="Ramos Sanchez E.M."/>
            <person name="Sellera F.P."/>
            <person name="Marques M.F.S."/>
            <person name="Heinemann M.B."/>
            <person name="De Vliegher S."/>
            <person name="Souza F.N."/>
            <person name="Mota R.A."/>
        </authorList>
    </citation>
    <scope>NUCLEOTIDE SEQUENCE</scope>
    <source>
        <strain evidence="2">BR656</strain>
    </source>
</reference>
<evidence type="ECO:0000313" key="3">
    <source>
        <dbReference type="Proteomes" id="UP001176210"/>
    </source>
</evidence>
<proteinExistence type="predicted"/>
<keyword evidence="1" id="KW-0175">Coiled coil</keyword>